<accession>A0A1H2LSL2</accession>
<dbReference type="InterPro" id="IPR036641">
    <property type="entry name" value="HPT_dom_sf"/>
</dbReference>
<evidence type="ECO:0000313" key="2">
    <source>
        <dbReference type="EMBL" id="SDU83842.1"/>
    </source>
</evidence>
<name>A0A1H2LSL2_9ACTN</name>
<dbReference type="OrthoDB" id="4942124at2"/>
<organism evidence="2 3">
    <name type="scientific">Microlunatus sagamiharensis</name>
    <dbReference type="NCBI Taxonomy" id="546874"/>
    <lineage>
        <taxon>Bacteria</taxon>
        <taxon>Bacillati</taxon>
        <taxon>Actinomycetota</taxon>
        <taxon>Actinomycetes</taxon>
        <taxon>Propionibacteriales</taxon>
        <taxon>Propionibacteriaceae</taxon>
        <taxon>Microlunatus</taxon>
    </lineage>
</organism>
<dbReference type="RefSeq" id="WP_091073301.1">
    <property type="nucleotide sequence ID" value="NZ_LT629799.1"/>
</dbReference>
<dbReference type="Proteomes" id="UP000198825">
    <property type="component" value="Chromosome I"/>
</dbReference>
<gene>
    <name evidence="2" type="ORF">SAMN04488544_0748</name>
</gene>
<evidence type="ECO:0000256" key="1">
    <source>
        <dbReference type="SAM" id="MobiDB-lite"/>
    </source>
</evidence>
<reference evidence="3" key="1">
    <citation type="submission" date="2016-10" db="EMBL/GenBank/DDBJ databases">
        <authorList>
            <person name="Varghese N."/>
            <person name="Submissions S."/>
        </authorList>
    </citation>
    <scope>NUCLEOTIDE SEQUENCE [LARGE SCALE GENOMIC DNA]</scope>
    <source>
        <strain evidence="3">DSM 21743</strain>
    </source>
</reference>
<proteinExistence type="predicted"/>
<dbReference type="GO" id="GO:0000160">
    <property type="term" value="P:phosphorelay signal transduction system"/>
    <property type="evidence" value="ECO:0007669"/>
    <property type="project" value="InterPro"/>
</dbReference>
<dbReference type="EMBL" id="LT629799">
    <property type="protein sequence ID" value="SDU83842.1"/>
    <property type="molecule type" value="Genomic_DNA"/>
</dbReference>
<keyword evidence="3" id="KW-1185">Reference proteome</keyword>
<feature type="region of interest" description="Disordered" evidence="1">
    <location>
        <begin position="84"/>
        <end position="108"/>
    </location>
</feature>
<sequence>MGEHDAMMARFVHDYLELLDHRVSSIRHHLDQRNFMTAHVALLSLESTSVMVGAEELASAAGRLREAVEEGERDEVDDLMADVAGEAERTREQLGEGGTAPRADQPEP</sequence>
<dbReference type="SUPFAM" id="SSF47226">
    <property type="entry name" value="Histidine-containing phosphotransfer domain, HPT domain"/>
    <property type="match status" value="1"/>
</dbReference>
<evidence type="ECO:0000313" key="3">
    <source>
        <dbReference type="Proteomes" id="UP000198825"/>
    </source>
</evidence>
<protein>
    <recommendedName>
        <fullName evidence="4">Hpt domain-containing protein</fullName>
    </recommendedName>
</protein>
<dbReference type="Gene3D" id="1.20.120.160">
    <property type="entry name" value="HPT domain"/>
    <property type="match status" value="1"/>
</dbReference>
<evidence type="ECO:0008006" key="4">
    <source>
        <dbReference type="Google" id="ProtNLM"/>
    </source>
</evidence>
<dbReference type="AlphaFoldDB" id="A0A1H2LSL2"/>